<feature type="compositionally biased region" description="Basic and acidic residues" evidence="3">
    <location>
        <begin position="38"/>
        <end position="53"/>
    </location>
</feature>
<keyword evidence="5" id="KW-1185">Reference proteome</keyword>
<proteinExistence type="predicted"/>
<evidence type="ECO:0000313" key="5">
    <source>
        <dbReference type="Proteomes" id="UP001066276"/>
    </source>
</evidence>
<reference evidence="4" key="1">
    <citation type="journal article" date="2022" name="bioRxiv">
        <title>Sequencing and chromosome-scale assembly of the giantPleurodeles waltlgenome.</title>
        <authorList>
            <person name="Brown T."/>
            <person name="Elewa A."/>
            <person name="Iarovenko S."/>
            <person name="Subramanian E."/>
            <person name="Araus A.J."/>
            <person name="Petzold A."/>
            <person name="Susuki M."/>
            <person name="Suzuki K.-i.T."/>
            <person name="Hayashi T."/>
            <person name="Toyoda A."/>
            <person name="Oliveira C."/>
            <person name="Osipova E."/>
            <person name="Leigh N.D."/>
            <person name="Simon A."/>
            <person name="Yun M.H."/>
        </authorList>
    </citation>
    <scope>NUCLEOTIDE SEQUENCE</scope>
    <source>
        <strain evidence="4">20211129_DDA</strain>
        <tissue evidence="4">Liver</tissue>
    </source>
</reference>
<dbReference type="EMBL" id="JANPWB010000002">
    <property type="protein sequence ID" value="KAJ1206029.1"/>
    <property type="molecule type" value="Genomic_DNA"/>
</dbReference>
<feature type="compositionally biased region" description="Basic and acidic residues" evidence="3">
    <location>
        <begin position="197"/>
        <end position="206"/>
    </location>
</feature>
<dbReference type="Proteomes" id="UP001066276">
    <property type="component" value="Chromosome 1_2"/>
</dbReference>
<evidence type="ECO:0000313" key="4">
    <source>
        <dbReference type="EMBL" id="KAJ1206029.1"/>
    </source>
</evidence>
<evidence type="ECO:0000256" key="2">
    <source>
        <dbReference type="ARBA" id="ARBA00023242"/>
    </source>
</evidence>
<comment type="caution">
    <text evidence="4">The sequence shown here is derived from an EMBL/GenBank/DDBJ whole genome shotgun (WGS) entry which is preliminary data.</text>
</comment>
<dbReference type="AlphaFoldDB" id="A0AAV7VWH6"/>
<feature type="compositionally biased region" description="Basic residues" evidence="3">
    <location>
        <begin position="19"/>
        <end position="31"/>
    </location>
</feature>
<name>A0AAV7VWH6_PLEWA</name>
<accession>A0AAV7VWH6</accession>
<gene>
    <name evidence="4" type="ORF">NDU88_001444</name>
</gene>
<dbReference type="PROSITE" id="PS00354">
    <property type="entry name" value="HMGI_Y"/>
    <property type="match status" value="1"/>
</dbReference>
<protein>
    <submittedName>
        <fullName evidence="4">Uncharacterized protein</fullName>
    </submittedName>
</protein>
<keyword evidence="2" id="KW-0539">Nucleus</keyword>
<dbReference type="GO" id="GO:0005634">
    <property type="term" value="C:nucleus"/>
    <property type="evidence" value="ECO:0007669"/>
    <property type="project" value="UniProtKB-SubCell"/>
</dbReference>
<feature type="compositionally biased region" description="Basic and acidic residues" evidence="3">
    <location>
        <begin position="1"/>
        <end position="10"/>
    </location>
</feature>
<organism evidence="4 5">
    <name type="scientific">Pleurodeles waltl</name>
    <name type="common">Iberian ribbed newt</name>
    <dbReference type="NCBI Taxonomy" id="8319"/>
    <lineage>
        <taxon>Eukaryota</taxon>
        <taxon>Metazoa</taxon>
        <taxon>Chordata</taxon>
        <taxon>Craniata</taxon>
        <taxon>Vertebrata</taxon>
        <taxon>Euteleostomi</taxon>
        <taxon>Amphibia</taxon>
        <taxon>Batrachia</taxon>
        <taxon>Caudata</taxon>
        <taxon>Salamandroidea</taxon>
        <taxon>Salamandridae</taxon>
        <taxon>Pleurodelinae</taxon>
        <taxon>Pleurodeles</taxon>
    </lineage>
</organism>
<comment type="subcellular location">
    <subcellularLocation>
        <location evidence="1">Nucleus</location>
    </subcellularLocation>
</comment>
<feature type="region of interest" description="Disordered" evidence="3">
    <location>
        <begin position="1"/>
        <end position="225"/>
    </location>
</feature>
<dbReference type="InterPro" id="IPR000637">
    <property type="entry name" value="HMGI/Y_DNA-bd_CS"/>
</dbReference>
<dbReference type="GO" id="GO:0006355">
    <property type="term" value="P:regulation of DNA-templated transcription"/>
    <property type="evidence" value="ECO:0007669"/>
    <property type="project" value="InterPro"/>
</dbReference>
<evidence type="ECO:0000256" key="1">
    <source>
        <dbReference type="ARBA" id="ARBA00004123"/>
    </source>
</evidence>
<feature type="compositionally biased region" description="Basic and acidic residues" evidence="3">
    <location>
        <begin position="80"/>
        <end position="90"/>
    </location>
</feature>
<sequence length="225" mass="24736">MRREEVHPADPRLNTVRTGARKGRGRPRGARTRGGLTTREETPSRRTASRKDAVPAGAAGNCSSRCRRTGTIPGNLSPEKWAEARTRGRGGEAGNQRMDQEEAAGEHATTGAIYPNNCRASDQRPETPWRRARRPKNRDLPVTRSRRRGPGRRGGVASYESRGWCGHSDRGTNWRAVGAAKSCSRTVPRSPGPQPRDSLRHQEPSDFPKAAVGVKVLPERRDAPL</sequence>
<evidence type="ECO:0000256" key="3">
    <source>
        <dbReference type="SAM" id="MobiDB-lite"/>
    </source>
</evidence>